<organism evidence="6 7">
    <name type="scientific">Porites lobata</name>
    <dbReference type="NCBI Taxonomy" id="104759"/>
    <lineage>
        <taxon>Eukaryota</taxon>
        <taxon>Metazoa</taxon>
        <taxon>Cnidaria</taxon>
        <taxon>Anthozoa</taxon>
        <taxon>Hexacorallia</taxon>
        <taxon>Scleractinia</taxon>
        <taxon>Fungiina</taxon>
        <taxon>Poritidae</taxon>
        <taxon>Porites</taxon>
    </lineage>
</organism>
<evidence type="ECO:0000256" key="1">
    <source>
        <dbReference type="ARBA" id="ARBA00022729"/>
    </source>
</evidence>
<keyword evidence="2 3" id="KW-1015">Disulfide bond</keyword>
<keyword evidence="3" id="KW-0245">EGF-like domain</keyword>
<dbReference type="InterPro" id="IPR011489">
    <property type="entry name" value="EMI_domain"/>
</dbReference>
<dbReference type="SUPFAM" id="SSF57196">
    <property type="entry name" value="EGF/Laminin"/>
    <property type="match status" value="1"/>
</dbReference>
<evidence type="ECO:0000259" key="5">
    <source>
        <dbReference type="PROSITE" id="PS51041"/>
    </source>
</evidence>
<dbReference type="Gene3D" id="2.10.25.10">
    <property type="entry name" value="Laminin"/>
    <property type="match status" value="1"/>
</dbReference>
<protein>
    <recommendedName>
        <fullName evidence="8">EGF-like domain-containing protein</fullName>
    </recommendedName>
</protein>
<evidence type="ECO:0000256" key="3">
    <source>
        <dbReference type="PROSITE-ProRule" id="PRU00076"/>
    </source>
</evidence>
<dbReference type="Pfam" id="PF07546">
    <property type="entry name" value="EMI"/>
    <property type="match status" value="1"/>
</dbReference>
<evidence type="ECO:0000313" key="6">
    <source>
        <dbReference type="EMBL" id="CAH3165512.1"/>
    </source>
</evidence>
<dbReference type="EMBL" id="CALNXK010000133">
    <property type="protein sequence ID" value="CAH3165512.1"/>
    <property type="molecule type" value="Genomic_DNA"/>
</dbReference>
<dbReference type="CDD" id="cd00054">
    <property type="entry name" value="EGF_CA"/>
    <property type="match status" value="1"/>
</dbReference>
<accession>A0ABN8QIZ3</accession>
<dbReference type="Proteomes" id="UP001159405">
    <property type="component" value="Unassembled WGS sequence"/>
</dbReference>
<reference evidence="6 7" key="1">
    <citation type="submission" date="2022-05" db="EMBL/GenBank/DDBJ databases">
        <authorList>
            <consortium name="Genoscope - CEA"/>
            <person name="William W."/>
        </authorList>
    </citation>
    <scope>NUCLEOTIDE SEQUENCE [LARGE SCALE GENOMIC DNA]</scope>
</reference>
<keyword evidence="1" id="KW-0732">Signal</keyword>
<feature type="domain" description="EMI" evidence="5">
    <location>
        <begin position="134"/>
        <end position="210"/>
    </location>
</feature>
<feature type="disulfide bond" evidence="3">
    <location>
        <begin position="234"/>
        <end position="244"/>
    </location>
</feature>
<gene>
    <name evidence="6" type="ORF">PLOB_00007189</name>
</gene>
<comment type="caution">
    <text evidence="6">The sequence shown here is derived from an EMBL/GenBank/DDBJ whole genome shotgun (WGS) entry which is preliminary data.</text>
</comment>
<evidence type="ECO:0008006" key="8">
    <source>
        <dbReference type="Google" id="ProtNLM"/>
    </source>
</evidence>
<keyword evidence="7" id="KW-1185">Reference proteome</keyword>
<dbReference type="PROSITE" id="PS00022">
    <property type="entry name" value="EGF_1"/>
    <property type="match status" value="1"/>
</dbReference>
<dbReference type="PROSITE" id="PS01186">
    <property type="entry name" value="EGF_2"/>
    <property type="match status" value="1"/>
</dbReference>
<dbReference type="PROSITE" id="PS51041">
    <property type="entry name" value="EMI"/>
    <property type="match status" value="1"/>
</dbReference>
<name>A0ABN8QIZ3_9CNID</name>
<evidence type="ECO:0000313" key="7">
    <source>
        <dbReference type="Proteomes" id="UP001159405"/>
    </source>
</evidence>
<dbReference type="InterPro" id="IPR000742">
    <property type="entry name" value="EGF"/>
</dbReference>
<feature type="domain" description="EGF-like" evidence="4">
    <location>
        <begin position="230"/>
        <end position="261"/>
    </location>
</feature>
<feature type="disulfide bond" evidence="3">
    <location>
        <begin position="251"/>
        <end position="260"/>
    </location>
</feature>
<evidence type="ECO:0000259" key="4">
    <source>
        <dbReference type="PROSITE" id="PS50026"/>
    </source>
</evidence>
<comment type="caution">
    <text evidence="3">Lacks conserved residue(s) required for the propagation of feature annotation.</text>
</comment>
<dbReference type="PROSITE" id="PS50026">
    <property type="entry name" value="EGF_3"/>
    <property type="match status" value="1"/>
</dbReference>
<evidence type="ECO:0000256" key="2">
    <source>
        <dbReference type="ARBA" id="ARBA00023157"/>
    </source>
</evidence>
<proteinExistence type="predicted"/>
<sequence length="264" mass="30252">MLESEWFLTADIYNVEKHLYTKCPRLRKMSMADGDCRYKFVHYGKSLLLTNRYNQPSNGEEQGKKAVFARSVRTPEVSFLEMRTVPIFPAVCGGLLVLLLIKIGFGQTSSQDQVLNFLDELDKLAGPKSYQENKGHFCKYFEPHTIRTPRNYKRRTVKRFQVPCTEGDEKIKPCIKYRVVFEPEVRQVTKSILRGVRRCCKGWNGVNCNEREKEVPLNEKRQFVQDTPSAAKTCIPSCQNNGLCSHGLCFCLPGYTGKSCEKGL</sequence>